<feature type="compositionally biased region" description="Basic and acidic residues" evidence="10">
    <location>
        <begin position="596"/>
        <end position="607"/>
    </location>
</feature>
<feature type="compositionally biased region" description="Low complexity" evidence="10">
    <location>
        <begin position="639"/>
        <end position="655"/>
    </location>
</feature>
<evidence type="ECO:0000256" key="6">
    <source>
        <dbReference type="ARBA" id="ARBA00022837"/>
    </source>
</evidence>
<keyword evidence="13" id="KW-1185">Reference proteome</keyword>
<feature type="domain" description="EGF-like" evidence="11">
    <location>
        <begin position="185"/>
        <end position="215"/>
    </location>
</feature>
<dbReference type="InterPro" id="IPR000152">
    <property type="entry name" value="EGF-type_Asp/Asn_hydroxyl_site"/>
</dbReference>
<dbReference type="SUPFAM" id="SSF57196">
    <property type="entry name" value="EGF/Laminin"/>
    <property type="match status" value="3"/>
</dbReference>
<evidence type="ECO:0000256" key="2">
    <source>
        <dbReference type="ARBA" id="ARBA00022525"/>
    </source>
</evidence>
<evidence type="ECO:0000256" key="3">
    <source>
        <dbReference type="ARBA" id="ARBA00022536"/>
    </source>
</evidence>
<dbReference type="PROSITE" id="PS50184">
    <property type="entry name" value="VWFC_2"/>
    <property type="match status" value="2"/>
</dbReference>
<dbReference type="PANTHER" id="PTHR24042:SF5">
    <property type="entry name" value="EGF-LIKE CALCIUM-BINDING DOMAIN-CONTAINING PROTEIN"/>
    <property type="match status" value="1"/>
</dbReference>
<keyword evidence="6" id="KW-0106">Calcium</keyword>
<keyword evidence="8" id="KW-0325">Glycoprotein</keyword>
<keyword evidence="4" id="KW-0732">Signal</keyword>
<feature type="domain" description="VWFC" evidence="12">
    <location>
        <begin position="1"/>
        <end position="57"/>
    </location>
</feature>
<dbReference type="Pfam" id="PF12662">
    <property type="entry name" value="cEGF"/>
    <property type="match status" value="1"/>
</dbReference>
<dbReference type="PROSITE" id="PS01187">
    <property type="entry name" value="EGF_CA"/>
    <property type="match status" value="3"/>
</dbReference>
<keyword evidence="3 9" id="KW-0245">EGF-like domain</keyword>
<dbReference type="SUPFAM" id="SSF57603">
    <property type="entry name" value="FnI-like domain"/>
    <property type="match status" value="2"/>
</dbReference>
<dbReference type="InterPro" id="IPR026823">
    <property type="entry name" value="cEGF"/>
</dbReference>
<feature type="domain" description="VWFC" evidence="12">
    <location>
        <begin position="358"/>
        <end position="416"/>
    </location>
</feature>
<feature type="domain" description="EGF-like" evidence="11">
    <location>
        <begin position="144"/>
        <end position="184"/>
    </location>
</feature>
<evidence type="ECO:0000313" key="14">
    <source>
        <dbReference type="RefSeq" id="XP_022248879.1"/>
    </source>
</evidence>
<evidence type="ECO:0000256" key="5">
    <source>
        <dbReference type="ARBA" id="ARBA00022737"/>
    </source>
</evidence>
<dbReference type="SMART" id="SM00214">
    <property type="entry name" value="VWC"/>
    <property type="match status" value="3"/>
</dbReference>
<dbReference type="CDD" id="cd00054">
    <property type="entry name" value="EGF_CA"/>
    <property type="match status" value="4"/>
</dbReference>
<name>A0ABM1SZ23_LIMPO</name>
<dbReference type="Pfam" id="PF07645">
    <property type="entry name" value="EGF_CA"/>
    <property type="match status" value="2"/>
</dbReference>
<dbReference type="InterPro" id="IPR009030">
    <property type="entry name" value="Growth_fac_rcpt_cys_sf"/>
</dbReference>
<reference evidence="14" key="1">
    <citation type="submission" date="2025-08" db="UniProtKB">
        <authorList>
            <consortium name="RefSeq"/>
        </authorList>
    </citation>
    <scope>IDENTIFICATION</scope>
    <source>
        <tissue evidence="14">Muscle</tissue>
    </source>
</reference>
<evidence type="ECO:0000256" key="7">
    <source>
        <dbReference type="ARBA" id="ARBA00023157"/>
    </source>
</evidence>
<dbReference type="PROSITE" id="PS01186">
    <property type="entry name" value="EGF_2"/>
    <property type="match status" value="4"/>
</dbReference>
<feature type="domain" description="EGF-like" evidence="11">
    <location>
        <begin position="98"/>
        <end position="143"/>
    </location>
</feature>
<evidence type="ECO:0000256" key="9">
    <source>
        <dbReference type="PROSITE-ProRule" id="PRU00076"/>
    </source>
</evidence>
<dbReference type="InterPro" id="IPR018097">
    <property type="entry name" value="EGF_Ca-bd_CS"/>
</dbReference>
<dbReference type="InterPro" id="IPR001007">
    <property type="entry name" value="VWF_dom"/>
</dbReference>
<dbReference type="SMART" id="SM00179">
    <property type="entry name" value="EGF_CA"/>
    <property type="match status" value="5"/>
</dbReference>
<dbReference type="Gene3D" id="2.10.25.10">
    <property type="entry name" value="Laminin"/>
    <property type="match status" value="6"/>
</dbReference>
<dbReference type="PROSITE" id="PS00010">
    <property type="entry name" value="ASX_HYDROXYL"/>
    <property type="match status" value="4"/>
</dbReference>
<evidence type="ECO:0000259" key="12">
    <source>
        <dbReference type="PROSITE" id="PS50184"/>
    </source>
</evidence>
<dbReference type="Pfam" id="PF00093">
    <property type="entry name" value="VWC"/>
    <property type="match status" value="2"/>
</dbReference>
<evidence type="ECO:0000259" key="11">
    <source>
        <dbReference type="PROSITE" id="PS50026"/>
    </source>
</evidence>
<dbReference type="Proteomes" id="UP000694941">
    <property type="component" value="Unplaced"/>
</dbReference>
<evidence type="ECO:0000256" key="4">
    <source>
        <dbReference type="ARBA" id="ARBA00022729"/>
    </source>
</evidence>
<feature type="disulfide bond" evidence="9">
    <location>
        <begin position="187"/>
        <end position="197"/>
    </location>
</feature>
<dbReference type="InterPro" id="IPR024731">
    <property type="entry name" value="NELL2-like_EGF"/>
</dbReference>
<keyword evidence="5" id="KW-0677">Repeat</keyword>
<comment type="caution">
    <text evidence="9">Lacks conserved residue(s) required for the propagation of feature annotation.</text>
</comment>
<dbReference type="Gene3D" id="2.10.70.10">
    <property type="entry name" value="Complement Module, domain 1"/>
    <property type="match status" value="1"/>
</dbReference>
<proteinExistence type="predicted"/>
<keyword evidence="2" id="KW-0964">Secreted</keyword>
<feature type="disulfide bond" evidence="9">
    <location>
        <begin position="205"/>
        <end position="214"/>
    </location>
</feature>
<feature type="compositionally biased region" description="Polar residues" evidence="10">
    <location>
        <begin position="576"/>
        <end position="595"/>
    </location>
</feature>
<feature type="compositionally biased region" description="Basic and acidic residues" evidence="10">
    <location>
        <begin position="616"/>
        <end position="627"/>
    </location>
</feature>
<dbReference type="InterPro" id="IPR000742">
    <property type="entry name" value="EGF"/>
</dbReference>
<protein>
    <submittedName>
        <fullName evidence="14">Protein kinase C-binding protein NELL2-like</fullName>
    </submittedName>
</protein>
<keyword evidence="7 9" id="KW-1015">Disulfide bond</keyword>
<dbReference type="SMART" id="SM00181">
    <property type="entry name" value="EGF"/>
    <property type="match status" value="6"/>
</dbReference>
<evidence type="ECO:0000256" key="10">
    <source>
        <dbReference type="SAM" id="MobiDB-lite"/>
    </source>
</evidence>
<evidence type="ECO:0000256" key="1">
    <source>
        <dbReference type="ARBA" id="ARBA00004613"/>
    </source>
</evidence>
<dbReference type="PROSITE" id="PS00022">
    <property type="entry name" value="EGF_1"/>
    <property type="match status" value="1"/>
</dbReference>
<dbReference type="PROSITE" id="PS50026">
    <property type="entry name" value="EGF_3"/>
    <property type="match status" value="5"/>
</dbReference>
<dbReference type="PANTHER" id="PTHR24042">
    <property type="entry name" value="NEL HOMOLOG"/>
    <property type="match status" value="1"/>
</dbReference>
<dbReference type="InterPro" id="IPR001881">
    <property type="entry name" value="EGF-like_Ca-bd_dom"/>
</dbReference>
<gene>
    <name evidence="14" type="primary">LOC106464790</name>
</gene>
<organism evidence="13 14">
    <name type="scientific">Limulus polyphemus</name>
    <name type="common">Atlantic horseshoe crab</name>
    <dbReference type="NCBI Taxonomy" id="6850"/>
    <lineage>
        <taxon>Eukaryota</taxon>
        <taxon>Metazoa</taxon>
        <taxon>Ecdysozoa</taxon>
        <taxon>Arthropoda</taxon>
        <taxon>Chelicerata</taxon>
        <taxon>Merostomata</taxon>
        <taxon>Xiphosura</taxon>
        <taxon>Limulidae</taxon>
        <taxon>Limulus</taxon>
    </lineage>
</organism>
<dbReference type="Pfam" id="PF12947">
    <property type="entry name" value="EGF_3"/>
    <property type="match status" value="1"/>
</dbReference>
<feature type="domain" description="EGF-like" evidence="11">
    <location>
        <begin position="217"/>
        <end position="254"/>
    </location>
</feature>
<evidence type="ECO:0000256" key="8">
    <source>
        <dbReference type="ARBA" id="ARBA00023180"/>
    </source>
</evidence>
<dbReference type="InterPro" id="IPR051586">
    <property type="entry name" value="PKC-binding_NELL"/>
</dbReference>
<dbReference type="SUPFAM" id="SSF57184">
    <property type="entry name" value="Growth factor receptor domain"/>
    <property type="match status" value="1"/>
</dbReference>
<dbReference type="GeneID" id="106464790"/>
<comment type="subcellular location">
    <subcellularLocation>
        <location evidence="1">Secreted</location>
    </subcellularLocation>
</comment>
<dbReference type="InterPro" id="IPR049883">
    <property type="entry name" value="NOTCH1_EGF-like"/>
</dbReference>
<dbReference type="RefSeq" id="XP_022248879.1">
    <property type="nucleotide sequence ID" value="XM_022393171.1"/>
</dbReference>
<dbReference type="PROSITE" id="PS01208">
    <property type="entry name" value="VWFC_1"/>
    <property type="match status" value="1"/>
</dbReference>
<sequence>MDGKTYDHGEEKKLGMCQKCYCNNGTMNCERIQECPPLPCSEEDSFFIEGECCKVCKGVNYCSKRHDCHFNAKCINLHTRYTCHCNPGYEGDGKHCQDVNECLQKGGHTGHHCRDNTKCVNVPGSYVCECLPGYRQVDHYYCAEINECITGEHDCDVNAICNNTKGSYTCQCKNGYVGNGYSCQPVCNQTCLNGGQCVAPGICSCRQGYTGPSCELDIDECKLGIHECHPNSECINMPGWYYCHCRPGYESHFDNNHHGIMCQDINECMENTHTCHGSTVCINKNGSYLCECQKNSTCSLSCIYYGAEKLDGETWLVADSTCTECLCKGGVVTCQKQECDCSKPDTDLDCCPNCDFSSYCHHQEVSRIFCNGERWVYQCQVCECLFGEIDCWELECPPVTCDHPVRHEGDCCHRCADDICSSQTFTRDEVSGNITTNLHHDRGCTYRGHLYQSGEQIPIGHDPCTTCNCKGKNDQHSNGQLCCTYTPTCLVNSDNTDILPSMDKQTHISSVFFHTSGHHLFKKEEVEMENTPLFTEDIIHTSSPFTKLLKLAKTTQAPDKQMENYHLKIPLKTTMEDNLNSSHGNTNNLNYAKGNQDNKKEPQDLRDYQGNSEDQDSGKIYHDHSKEWVSIPKAKIEGSPLLTTPLSESSSVNNE</sequence>
<accession>A0ABM1SZ23</accession>
<dbReference type="Gene3D" id="6.20.200.20">
    <property type="match status" value="2"/>
</dbReference>
<feature type="region of interest" description="Disordered" evidence="10">
    <location>
        <begin position="576"/>
        <end position="655"/>
    </location>
</feature>
<feature type="domain" description="EGF-like" evidence="11">
    <location>
        <begin position="58"/>
        <end position="97"/>
    </location>
</feature>
<evidence type="ECO:0000313" key="13">
    <source>
        <dbReference type="Proteomes" id="UP000694941"/>
    </source>
</evidence>